<accession>B4W454</accession>
<dbReference type="EMBL" id="DS989877">
    <property type="protein sequence ID" value="EDX70987.1"/>
    <property type="molecule type" value="Genomic_DNA"/>
</dbReference>
<reference evidence="1 2" key="1">
    <citation type="submission" date="2008-07" db="EMBL/GenBank/DDBJ databases">
        <authorList>
            <person name="Tandeau de Marsac N."/>
            <person name="Ferriera S."/>
            <person name="Johnson J."/>
            <person name="Kravitz S."/>
            <person name="Beeson K."/>
            <person name="Sutton G."/>
            <person name="Rogers Y.-H."/>
            <person name="Friedman R."/>
            <person name="Frazier M."/>
            <person name="Venter J.C."/>
        </authorList>
    </citation>
    <scope>NUCLEOTIDE SEQUENCE [LARGE SCALE GENOMIC DNA]</scope>
    <source>
        <strain evidence="1 2">PCC 7420</strain>
    </source>
</reference>
<name>B4W454_9CYAN</name>
<dbReference type="HOGENOM" id="CLU_150570_0_0_3"/>
<protein>
    <recommendedName>
        <fullName evidence="3">DUF4278 domain-containing protein</fullName>
    </recommendedName>
</protein>
<organism evidence="1 2">
    <name type="scientific">Coleofasciculus chthonoplastes PCC 7420</name>
    <dbReference type="NCBI Taxonomy" id="118168"/>
    <lineage>
        <taxon>Bacteria</taxon>
        <taxon>Bacillati</taxon>
        <taxon>Cyanobacteriota</taxon>
        <taxon>Cyanophyceae</taxon>
        <taxon>Coleofasciculales</taxon>
        <taxon>Coleofasciculaceae</taxon>
        <taxon>Coleofasciculus</taxon>
    </lineage>
</organism>
<evidence type="ECO:0000313" key="2">
    <source>
        <dbReference type="Proteomes" id="UP000003835"/>
    </source>
</evidence>
<sequence length="138" mass="16113">MKRCYRGVHYDETPSTLDISEGEIGGTYRGQNWRFHYLRHIPEPPPTHDLKWRGAGYHTGEPRVVKSTQVKTPMTMVGTRSWFLKNSRQKAFQQTSITHLENICQSLERRLDVARAKGDQDLVRQLEKESEQMTCPLR</sequence>
<dbReference type="eggNOG" id="ENOG5033275">
    <property type="taxonomic scope" value="Bacteria"/>
</dbReference>
<evidence type="ECO:0008006" key="3">
    <source>
        <dbReference type="Google" id="ProtNLM"/>
    </source>
</evidence>
<dbReference type="Pfam" id="PF14105">
    <property type="entry name" value="DUF4278"/>
    <property type="match status" value="1"/>
</dbReference>
<dbReference type="AlphaFoldDB" id="B4W454"/>
<gene>
    <name evidence="1" type="ORF">MC7420_6587</name>
</gene>
<evidence type="ECO:0000313" key="1">
    <source>
        <dbReference type="EMBL" id="EDX70987.1"/>
    </source>
</evidence>
<keyword evidence="2" id="KW-1185">Reference proteome</keyword>
<dbReference type="Proteomes" id="UP000003835">
    <property type="component" value="Unassembled WGS sequence"/>
</dbReference>
<dbReference type="InterPro" id="IPR025458">
    <property type="entry name" value="DUF4278"/>
</dbReference>
<proteinExistence type="predicted"/>
<dbReference type="RefSeq" id="WP_006106082.1">
    <property type="nucleotide sequence ID" value="NZ_DS989877.1"/>
</dbReference>
<dbReference type="OrthoDB" id="515032at2"/>